<evidence type="ECO:0000313" key="7">
    <source>
        <dbReference type="Proteomes" id="UP000298030"/>
    </source>
</evidence>
<evidence type="ECO:0008006" key="8">
    <source>
        <dbReference type="Google" id="ProtNLM"/>
    </source>
</evidence>
<dbReference type="PANTHER" id="PTHR28013:SF3">
    <property type="entry name" value="PROTEIN DCV1-RELATED"/>
    <property type="match status" value="1"/>
</dbReference>
<feature type="transmembrane region" description="Helical" evidence="5">
    <location>
        <begin position="141"/>
        <end position="164"/>
    </location>
</feature>
<dbReference type="Pfam" id="PF06687">
    <property type="entry name" value="SUR7"/>
    <property type="match status" value="1"/>
</dbReference>
<evidence type="ECO:0000313" key="6">
    <source>
        <dbReference type="EMBL" id="TEB37677.1"/>
    </source>
</evidence>
<comment type="caution">
    <text evidence="6">The sequence shown here is derived from an EMBL/GenBank/DDBJ whole genome shotgun (WGS) entry which is preliminary data.</text>
</comment>
<accession>A0A4Y7TU20</accession>
<organism evidence="6 7">
    <name type="scientific">Coprinellus micaceus</name>
    <name type="common">Glistening ink-cap mushroom</name>
    <name type="synonym">Coprinus micaceus</name>
    <dbReference type="NCBI Taxonomy" id="71717"/>
    <lineage>
        <taxon>Eukaryota</taxon>
        <taxon>Fungi</taxon>
        <taxon>Dikarya</taxon>
        <taxon>Basidiomycota</taxon>
        <taxon>Agaricomycotina</taxon>
        <taxon>Agaricomycetes</taxon>
        <taxon>Agaricomycetidae</taxon>
        <taxon>Agaricales</taxon>
        <taxon>Agaricineae</taxon>
        <taxon>Psathyrellaceae</taxon>
        <taxon>Coprinellus</taxon>
    </lineage>
</organism>
<dbReference type="PANTHER" id="PTHR28013">
    <property type="entry name" value="PROTEIN DCV1-RELATED"/>
    <property type="match status" value="1"/>
</dbReference>
<feature type="transmembrane region" description="Helical" evidence="5">
    <location>
        <begin position="12"/>
        <end position="36"/>
    </location>
</feature>
<dbReference type="GO" id="GO:0032153">
    <property type="term" value="C:cell division site"/>
    <property type="evidence" value="ECO:0007669"/>
    <property type="project" value="TreeGrafter"/>
</dbReference>
<dbReference type="EMBL" id="QPFP01000004">
    <property type="protein sequence ID" value="TEB37677.1"/>
    <property type="molecule type" value="Genomic_DNA"/>
</dbReference>
<dbReference type="AlphaFoldDB" id="A0A4Y7TU20"/>
<dbReference type="Proteomes" id="UP000298030">
    <property type="component" value="Unassembled WGS sequence"/>
</dbReference>
<feature type="transmembrane region" description="Helical" evidence="5">
    <location>
        <begin position="184"/>
        <end position="209"/>
    </location>
</feature>
<evidence type="ECO:0000256" key="5">
    <source>
        <dbReference type="SAM" id="Phobius"/>
    </source>
</evidence>
<reference evidence="6 7" key="1">
    <citation type="journal article" date="2019" name="Nat. Ecol. Evol.">
        <title>Megaphylogeny resolves global patterns of mushroom evolution.</title>
        <authorList>
            <person name="Varga T."/>
            <person name="Krizsan K."/>
            <person name="Foldi C."/>
            <person name="Dima B."/>
            <person name="Sanchez-Garcia M."/>
            <person name="Sanchez-Ramirez S."/>
            <person name="Szollosi G.J."/>
            <person name="Szarkandi J.G."/>
            <person name="Papp V."/>
            <person name="Albert L."/>
            <person name="Andreopoulos W."/>
            <person name="Angelini C."/>
            <person name="Antonin V."/>
            <person name="Barry K.W."/>
            <person name="Bougher N.L."/>
            <person name="Buchanan P."/>
            <person name="Buyck B."/>
            <person name="Bense V."/>
            <person name="Catcheside P."/>
            <person name="Chovatia M."/>
            <person name="Cooper J."/>
            <person name="Damon W."/>
            <person name="Desjardin D."/>
            <person name="Finy P."/>
            <person name="Geml J."/>
            <person name="Haridas S."/>
            <person name="Hughes K."/>
            <person name="Justo A."/>
            <person name="Karasinski D."/>
            <person name="Kautmanova I."/>
            <person name="Kiss B."/>
            <person name="Kocsube S."/>
            <person name="Kotiranta H."/>
            <person name="LaButti K.M."/>
            <person name="Lechner B.E."/>
            <person name="Liimatainen K."/>
            <person name="Lipzen A."/>
            <person name="Lukacs Z."/>
            <person name="Mihaltcheva S."/>
            <person name="Morgado L.N."/>
            <person name="Niskanen T."/>
            <person name="Noordeloos M.E."/>
            <person name="Ohm R.A."/>
            <person name="Ortiz-Santana B."/>
            <person name="Ovrebo C."/>
            <person name="Racz N."/>
            <person name="Riley R."/>
            <person name="Savchenko A."/>
            <person name="Shiryaev A."/>
            <person name="Soop K."/>
            <person name="Spirin V."/>
            <person name="Szebenyi C."/>
            <person name="Tomsovsky M."/>
            <person name="Tulloss R.E."/>
            <person name="Uehling J."/>
            <person name="Grigoriev I.V."/>
            <person name="Vagvolgyi C."/>
            <person name="Papp T."/>
            <person name="Martin F.M."/>
            <person name="Miettinen O."/>
            <person name="Hibbett D.S."/>
            <person name="Nagy L.G."/>
        </authorList>
    </citation>
    <scope>NUCLEOTIDE SEQUENCE [LARGE SCALE GENOMIC DNA]</scope>
    <source>
        <strain evidence="6 7">FP101781</strain>
    </source>
</reference>
<dbReference type="InterPro" id="IPR009571">
    <property type="entry name" value="SUR7/Rim9-like_fungi"/>
</dbReference>
<dbReference type="OrthoDB" id="3881at2759"/>
<proteinExistence type="predicted"/>
<evidence type="ECO:0000256" key="3">
    <source>
        <dbReference type="ARBA" id="ARBA00022989"/>
    </source>
</evidence>
<keyword evidence="7" id="KW-1185">Reference proteome</keyword>
<keyword evidence="3 5" id="KW-1133">Transmembrane helix</keyword>
<keyword evidence="4 5" id="KW-0472">Membrane</keyword>
<dbReference type="GO" id="GO:0035838">
    <property type="term" value="C:growing cell tip"/>
    <property type="evidence" value="ECO:0007669"/>
    <property type="project" value="TreeGrafter"/>
</dbReference>
<feature type="transmembrane region" description="Helical" evidence="5">
    <location>
        <begin position="110"/>
        <end position="134"/>
    </location>
</feature>
<dbReference type="GO" id="GO:0005886">
    <property type="term" value="C:plasma membrane"/>
    <property type="evidence" value="ECO:0007669"/>
    <property type="project" value="InterPro"/>
</dbReference>
<dbReference type="InterPro" id="IPR051380">
    <property type="entry name" value="pH-response_reg_palI/RIM9"/>
</dbReference>
<evidence type="ECO:0000256" key="1">
    <source>
        <dbReference type="ARBA" id="ARBA00004141"/>
    </source>
</evidence>
<sequence>MHKPLARYRVISSISCILLVAAFALFLLVAISLPIVKPVYLFTLQSTVQPDVPTSIAQKVRFGAWGLCASSALQENVACIGPQLRYTIPESVVALAGFSPLVVNILQTGLLAVLILHPIAAAIVFVAAFFSLFLGSHGFAIFVLLLTILAAIASTIVLGVDFALVVTAKNQLAGLNGGSFGLEIVFGNGVWLMLVGCAMVWFAVLLLSARVCYCCGVRRHHHHHHHHDSY</sequence>
<comment type="subcellular location">
    <subcellularLocation>
        <location evidence="1">Membrane</location>
        <topology evidence="1">Multi-pass membrane protein</topology>
    </subcellularLocation>
</comment>
<keyword evidence="2 5" id="KW-0812">Transmembrane</keyword>
<gene>
    <name evidence="6" type="ORF">FA13DRAFT_930445</name>
</gene>
<protein>
    <recommendedName>
        <fullName evidence="8">Pali-domain-containing protein</fullName>
    </recommendedName>
</protein>
<evidence type="ECO:0000256" key="2">
    <source>
        <dbReference type="ARBA" id="ARBA00022692"/>
    </source>
</evidence>
<dbReference type="STRING" id="71717.A0A4Y7TU20"/>
<name>A0A4Y7TU20_COPMI</name>
<evidence type="ECO:0000256" key="4">
    <source>
        <dbReference type="ARBA" id="ARBA00023136"/>
    </source>
</evidence>